<evidence type="ECO:0000256" key="6">
    <source>
        <dbReference type="ARBA" id="ARBA00022670"/>
    </source>
</evidence>
<evidence type="ECO:0000256" key="17">
    <source>
        <dbReference type="ARBA" id="ARBA00023180"/>
    </source>
</evidence>
<evidence type="ECO:0000256" key="21">
    <source>
        <dbReference type="SAM" id="Phobius"/>
    </source>
</evidence>
<comment type="catalytic activity">
    <reaction evidence="1">
        <text>Hydrolysis of the 21-Trp-|-Val-22 bond in big endothelin to form endothelin 1.</text>
        <dbReference type="EC" id="3.4.24.71"/>
    </reaction>
</comment>
<feature type="region of interest" description="Disordered" evidence="20">
    <location>
        <begin position="81"/>
        <end position="101"/>
    </location>
</feature>
<dbReference type="GO" id="GO:0005886">
    <property type="term" value="C:plasma membrane"/>
    <property type="evidence" value="ECO:0007669"/>
    <property type="project" value="TreeGrafter"/>
</dbReference>
<dbReference type="SUPFAM" id="SSF57850">
    <property type="entry name" value="RING/U-box"/>
    <property type="match status" value="1"/>
</dbReference>
<keyword evidence="8" id="KW-0479">Metal-binding</keyword>
<proteinExistence type="predicted"/>
<dbReference type="SUPFAM" id="SSF55486">
    <property type="entry name" value="Metalloproteases ('zincins'), catalytic domain"/>
    <property type="match status" value="1"/>
</dbReference>
<evidence type="ECO:0000313" key="23">
    <source>
        <dbReference type="Ensembl" id="ENSZALP00000006847.1"/>
    </source>
</evidence>
<feature type="region of interest" description="Disordered" evidence="20">
    <location>
        <begin position="25"/>
        <end position="54"/>
    </location>
</feature>
<dbReference type="AlphaFoldDB" id="A0A8D2QCL5"/>
<dbReference type="Gene3D" id="3.30.40.10">
    <property type="entry name" value="Zinc/RING finger domain, C3HC4 (zinc finger)"/>
    <property type="match status" value="1"/>
</dbReference>
<dbReference type="PROSITE" id="PS51885">
    <property type="entry name" value="NEPRILYSIN"/>
    <property type="match status" value="1"/>
</dbReference>
<keyword evidence="7 21" id="KW-0812">Transmembrane</keyword>
<keyword evidence="15 21" id="KW-0472">Membrane</keyword>
<evidence type="ECO:0000256" key="7">
    <source>
        <dbReference type="ARBA" id="ARBA00022692"/>
    </source>
</evidence>
<dbReference type="PRINTS" id="PR00786">
    <property type="entry name" value="NEPRILYSIN"/>
</dbReference>
<keyword evidence="13" id="KW-0333">Golgi apparatus</keyword>
<evidence type="ECO:0000256" key="8">
    <source>
        <dbReference type="ARBA" id="ARBA00022723"/>
    </source>
</evidence>
<feature type="domain" description="RING-type" evidence="22">
    <location>
        <begin position="1049"/>
        <end position="1086"/>
    </location>
</feature>
<name>A0A8D2QCL5_ZONAL</name>
<keyword evidence="18" id="KW-0968">Cytoplasmic vesicle</keyword>
<evidence type="ECO:0000256" key="19">
    <source>
        <dbReference type="PROSITE-ProRule" id="PRU00175"/>
    </source>
</evidence>
<evidence type="ECO:0000256" key="5">
    <source>
        <dbReference type="ARBA" id="ARBA00012316"/>
    </source>
</evidence>
<keyword evidence="16" id="KW-1015">Disulfide bond</keyword>
<evidence type="ECO:0000256" key="12">
    <source>
        <dbReference type="ARBA" id="ARBA00022989"/>
    </source>
</evidence>
<dbReference type="InterPro" id="IPR042089">
    <property type="entry name" value="Peptidase_M13_dom_2"/>
</dbReference>
<dbReference type="InterPro" id="IPR001841">
    <property type="entry name" value="Znf_RING"/>
</dbReference>
<dbReference type="InterPro" id="IPR000718">
    <property type="entry name" value="Peptidase_M13"/>
</dbReference>
<dbReference type="EC" id="3.4.24.71" evidence="5"/>
<keyword evidence="6" id="KW-0645">Protease</keyword>
<dbReference type="GO" id="GO:0016485">
    <property type="term" value="P:protein processing"/>
    <property type="evidence" value="ECO:0007669"/>
    <property type="project" value="TreeGrafter"/>
</dbReference>
<evidence type="ECO:0000256" key="3">
    <source>
        <dbReference type="ARBA" id="ARBA00004194"/>
    </source>
</evidence>
<dbReference type="PANTHER" id="PTHR11733:SF127">
    <property type="entry name" value="EEF1AKMT4-ECE2 READTHROUGH TRANSCRIPT PROTEIN-RELATED"/>
    <property type="match status" value="1"/>
</dbReference>
<dbReference type="PANTHER" id="PTHR11733">
    <property type="entry name" value="ZINC METALLOPROTEASE FAMILY M13 NEPRILYSIN-RELATED"/>
    <property type="match status" value="1"/>
</dbReference>
<evidence type="ECO:0000256" key="1">
    <source>
        <dbReference type="ARBA" id="ARBA00001742"/>
    </source>
</evidence>
<dbReference type="CDD" id="cd08662">
    <property type="entry name" value="M13"/>
    <property type="match status" value="1"/>
</dbReference>
<dbReference type="GO" id="GO:0030658">
    <property type="term" value="C:transport vesicle membrane"/>
    <property type="evidence" value="ECO:0007669"/>
    <property type="project" value="UniProtKB-SubCell"/>
</dbReference>
<dbReference type="Ensembl" id="ENSZALT00000009900.1">
    <property type="protein sequence ID" value="ENSZALP00000006847.1"/>
    <property type="gene ID" value="ENSZALG00000006160.1"/>
</dbReference>
<evidence type="ECO:0000256" key="13">
    <source>
        <dbReference type="ARBA" id="ARBA00023034"/>
    </source>
</evidence>
<dbReference type="PROSITE" id="PS50089">
    <property type="entry name" value="ZF_RING_2"/>
    <property type="match status" value="1"/>
</dbReference>
<dbReference type="InterPro" id="IPR018497">
    <property type="entry name" value="Peptidase_M13_C"/>
</dbReference>
<comment type="cofactor">
    <cofactor evidence="2">
        <name>Zn(2+)</name>
        <dbReference type="ChEBI" id="CHEBI:29105"/>
    </cofactor>
</comment>
<dbReference type="GO" id="GO:0008270">
    <property type="term" value="F:zinc ion binding"/>
    <property type="evidence" value="ECO:0007669"/>
    <property type="project" value="UniProtKB-KW"/>
</dbReference>
<evidence type="ECO:0000259" key="22">
    <source>
        <dbReference type="PROSITE" id="PS50089"/>
    </source>
</evidence>
<comment type="subcellular location">
    <subcellularLocation>
        <location evidence="4">Cytoplasmic vesicle</location>
        <location evidence="4">Secretory vesicle membrane</location>
    </subcellularLocation>
    <subcellularLocation>
        <location evidence="3">Golgi apparatus membrane</location>
        <topology evidence="3">Single-pass membrane protein</topology>
    </subcellularLocation>
</comment>
<evidence type="ECO:0000256" key="14">
    <source>
        <dbReference type="ARBA" id="ARBA00023049"/>
    </source>
</evidence>
<feature type="transmembrane region" description="Helical" evidence="21">
    <location>
        <begin position="122"/>
        <end position="146"/>
    </location>
</feature>
<evidence type="ECO:0000256" key="15">
    <source>
        <dbReference type="ARBA" id="ARBA00023136"/>
    </source>
</evidence>
<dbReference type="InterPro" id="IPR024079">
    <property type="entry name" value="MetalloPept_cat_dom_sf"/>
</dbReference>
<keyword evidence="24" id="KW-1185">Reference proteome</keyword>
<evidence type="ECO:0000256" key="20">
    <source>
        <dbReference type="SAM" id="MobiDB-lite"/>
    </source>
</evidence>
<evidence type="ECO:0000256" key="16">
    <source>
        <dbReference type="ARBA" id="ARBA00023157"/>
    </source>
</evidence>
<dbReference type="Proteomes" id="UP000694413">
    <property type="component" value="Unassembled WGS sequence"/>
</dbReference>
<keyword evidence="9 19" id="KW-0863">Zinc-finger</keyword>
<dbReference type="Pfam" id="PF13920">
    <property type="entry name" value="zf-C3HC4_3"/>
    <property type="match status" value="1"/>
</dbReference>
<keyword evidence="17" id="KW-0325">Glycoprotein</keyword>
<dbReference type="Pfam" id="PF01431">
    <property type="entry name" value="Peptidase_M13"/>
    <property type="match status" value="1"/>
</dbReference>
<dbReference type="GO" id="GO:0004222">
    <property type="term" value="F:metalloendopeptidase activity"/>
    <property type="evidence" value="ECO:0007669"/>
    <property type="project" value="UniProtKB-EC"/>
</dbReference>
<sequence>MRRYPLRAARCEPGFCCPCRAAPGAGHGGGGGRRRCGGGGGPARPGRGAELGSRRPGMARMNVALQELGHAMPNYKRATLQDEEGPEPTGDGSTSPDSVEVGFRKGPGTLLSRLASRSQLELVLCAVAVSLALLLSVAVVTLAIQYRRDPSHSTCLTDACVRVASKILEALDTETDPCQDFYQYSCGGWIKRNPLPNGRSKWSTFNSIWDQNQAIMKHLLENTTFNSSSEAERKTQRYYLSCLKEQRIEELGSQPLMELIDKIGGWNITGSWNQTSFMEVLKSVSGTYRATPFFTVYVGADSKSSNSNIIQVDQSGLFLPSRDYYLNKTANERVLAAYLDYMVELGTLLGGTPEPTRLQMQQVLDFETQLANITVPQAERRDDEKIYHKMSIAELQVLAPAIDWLDYLSYALAPLELADTEPVVVYGDTYLQQVSELINDTDRSILNNYLIWNLVQKTASSLDQRFETAQERLLETLYGTRKSCTPRWQTCISNTDDTLGFALGSLFVKATFDRDSKAIAEEMISEIRAAFEVSLDQLDWMDEKTRQAAKEKADAIYDMIGFPDFILDNKELDDVYDGYEVSEDSFFQNMLNFYNFSAKVMADQLRKPPNRDQWSMTPQTVNAYYLPTKNGIVFPAGILQAPFYARNHPKALNFGGIGVVMGHELTHAFDDQGREYDKEGNLRPWWQNSSLEAFKNRTACMTEQYGRYTVHSEKVNGRQTLGENIADNGGLKAAYNAYKSWLQKNGEEKRLPALGLTNHQLFFVGFAQVWCSVRTPESSHEGLVTDPHSPDKYRVIGTLSNSRDFVEHFGCPLGSPMNPGKHCEALSPKPGTMDKHITPGELLCLGSSLAFSGLFYYLYRRKSRVVARIQEAPKLQVDDNLPALVSAAEGRCLPYVALEGIVLPAQAALTSHYHEGLLGVIQKLQLKEHRLIWNSLARSWSESERVLSEQIYTVPFLLASPGPEAATQPPAQGGEFFLCLGDWQTVLAELESASGLWKGAALLCAAAGLAVLLHALCRAYRRSRPGQQPEEDKELDGEEGGDRAPEDSCVVCLSRPRECVLLGCGHICCCFRCFQALPTRLCPICRGPIDRVVPLYQA</sequence>
<evidence type="ECO:0000256" key="18">
    <source>
        <dbReference type="ARBA" id="ARBA00023329"/>
    </source>
</evidence>
<reference evidence="23" key="1">
    <citation type="submission" date="2025-08" db="UniProtKB">
        <authorList>
            <consortium name="Ensembl"/>
        </authorList>
    </citation>
    <scope>IDENTIFICATION</scope>
</reference>
<protein>
    <recommendedName>
        <fullName evidence="5">endothelin-converting enzyme 1</fullName>
        <ecNumber evidence="5">3.4.24.71</ecNumber>
    </recommendedName>
</protein>
<evidence type="ECO:0000256" key="9">
    <source>
        <dbReference type="ARBA" id="ARBA00022771"/>
    </source>
</evidence>
<dbReference type="GO" id="GO:0000139">
    <property type="term" value="C:Golgi membrane"/>
    <property type="evidence" value="ECO:0007669"/>
    <property type="project" value="UniProtKB-SubCell"/>
</dbReference>
<dbReference type="InterPro" id="IPR008753">
    <property type="entry name" value="Peptidase_M13_N"/>
</dbReference>
<dbReference type="Pfam" id="PF05649">
    <property type="entry name" value="Peptidase_M13_N"/>
    <property type="match status" value="1"/>
</dbReference>
<evidence type="ECO:0000256" key="4">
    <source>
        <dbReference type="ARBA" id="ARBA00004250"/>
    </source>
</evidence>
<evidence type="ECO:0000256" key="11">
    <source>
        <dbReference type="ARBA" id="ARBA00022833"/>
    </source>
</evidence>
<reference evidence="23" key="2">
    <citation type="submission" date="2025-09" db="UniProtKB">
        <authorList>
            <consortium name="Ensembl"/>
        </authorList>
    </citation>
    <scope>IDENTIFICATION</scope>
</reference>
<evidence type="ECO:0000256" key="2">
    <source>
        <dbReference type="ARBA" id="ARBA00001947"/>
    </source>
</evidence>
<dbReference type="InterPro" id="IPR013083">
    <property type="entry name" value="Znf_RING/FYVE/PHD"/>
</dbReference>
<feature type="compositionally biased region" description="Gly residues" evidence="20">
    <location>
        <begin position="25"/>
        <end position="43"/>
    </location>
</feature>
<evidence type="ECO:0000313" key="24">
    <source>
        <dbReference type="Proteomes" id="UP000694413"/>
    </source>
</evidence>
<organism evidence="23 24">
    <name type="scientific">Zonotrichia albicollis</name>
    <name type="common">White-throated sparrow</name>
    <name type="synonym">Fringilla albicollis</name>
    <dbReference type="NCBI Taxonomy" id="44394"/>
    <lineage>
        <taxon>Eukaryota</taxon>
        <taxon>Metazoa</taxon>
        <taxon>Chordata</taxon>
        <taxon>Craniata</taxon>
        <taxon>Vertebrata</taxon>
        <taxon>Euteleostomi</taxon>
        <taxon>Archelosauria</taxon>
        <taxon>Archosauria</taxon>
        <taxon>Dinosauria</taxon>
        <taxon>Saurischia</taxon>
        <taxon>Theropoda</taxon>
        <taxon>Coelurosauria</taxon>
        <taxon>Aves</taxon>
        <taxon>Neognathae</taxon>
        <taxon>Neoaves</taxon>
        <taxon>Telluraves</taxon>
        <taxon>Australaves</taxon>
        <taxon>Passeriformes</taxon>
        <taxon>Passerellidae</taxon>
        <taxon>Zonotrichia</taxon>
    </lineage>
</organism>
<keyword evidence="14" id="KW-0482">Metalloprotease</keyword>
<dbReference type="Gene3D" id="3.40.390.10">
    <property type="entry name" value="Collagenase (Catalytic Domain)"/>
    <property type="match status" value="1"/>
</dbReference>
<keyword evidence="10" id="KW-0378">Hydrolase</keyword>
<keyword evidence="11" id="KW-0862">Zinc</keyword>
<evidence type="ECO:0000256" key="10">
    <source>
        <dbReference type="ARBA" id="ARBA00022801"/>
    </source>
</evidence>
<keyword evidence="12 21" id="KW-1133">Transmembrane helix</keyword>
<dbReference type="Gene3D" id="1.10.1380.10">
    <property type="entry name" value="Neutral endopeptidase , domain2"/>
    <property type="match status" value="1"/>
</dbReference>
<accession>A0A8D2QCL5</accession>